<feature type="region of interest" description="Disordered" evidence="1">
    <location>
        <begin position="1"/>
        <end position="24"/>
    </location>
</feature>
<keyword evidence="3" id="KW-1185">Reference proteome</keyword>
<reference evidence="2" key="1">
    <citation type="journal article" date="2014" name="Nat. Commun.">
        <title>Multiple recent horizontal transfers of a large genomic region in cheese making fungi.</title>
        <authorList>
            <person name="Cheeseman K."/>
            <person name="Ropars J."/>
            <person name="Renault P."/>
            <person name="Dupont J."/>
            <person name="Gouzy J."/>
            <person name="Branca A."/>
            <person name="Abraham A.L."/>
            <person name="Ceppi M."/>
            <person name="Conseiller E."/>
            <person name="Debuchy R."/>
            <person name="Malagnac F."/>
            <person name="Goarin A."/>
            <person name="Silar P."/>
            <person name="Lacoste S."/>
            <person name="Sallet E."/>
            <person name="Bensimon A."/>
            <person name="Giraud T."/>
            <person name="Brygoo Y."/>
        </authorList>
    </citation>
    <scope>NUCLEOTIDE SEQUENCE [LARGE SCALE GENOMIC DNA]</scope>
    <source>
        <strain evidence="2">FM164</strain>
    </source>
</reference>
<name>W6PXG4_PENRF</name>
<proteinExistence type="predicted"/>
<evidence type="ECO:0000313" key="3">
    <source>
        <dbReference type="Proteomes" id="UP000030686"/>
    </source>
</evidence>
<accession>W6PXG4</accession>
<dbReference type="AlphaFoldDB" id="W6PXG4"/>
<dbReference type="EMBL" id="HG792015">
    <property type="protein sequence ID" value="CDM28913.1"/>
    <property type="molecule type" value="Genomic_DNA"/>
</dbReference>
<gene>
    <name evidence="2" type="ORF">PROQFM164_S01g002724</name>
</gene>
<evidence type="ECO:0000313" key="2">
    <source>
        <dbReference type="EMBL" id="CDM28913.1"/>
    </source>
</evidence>
<protein>
    <submittedName>
        <fullName evidence="2">Genomic scaffold, ProqFM164S01</fullName>
    </submittedName>
</protein>
<organism evidence="2 3">
    <name type="scientific">Penicillium roqueforti (strain FM164)</name>
    <dbReference type="NCBI Taxonomy" id="1365484"/>
    <lineage>
        <taxon>Eukaryota</taxon>
        <taxon>Fungi</taxon>
        <taxon>Dikarya</taxon>
        <taxon>Ascomycota</taxon>
        <taxon>Pezizomycotina</taxon>
        <taxon>Eurotiomycetes</taxon>
        <taxon>Eurotiomycetidae</taxon>
        <taxon>Eurotiales</taxon>
        <taxon>Aspergillaceae</taxon>
        <taxon>Penicillium</taxon>
    </lineage>
</organism>
<dbReference type="Proteomes" id="UP000030686">
    <property type="component" value="Unassembled WGS sequence"/>
</dbReference>
<sequence length="24" mass="2848">MDLVNHPLYRRTSATSNPRPPRRL</sequence>
<evidence type="ECO:0000256" key="1">
    <source>
        <dbReference type="SAM" id="MobiDB-lite"/>
    </source>
</evidence>